<dbReference type="PANTHER" id="PTHR43684:SF4">
    <property type="entry name" value="ENOYL-COA HYDRATASE_ISOMERASE FAMILY PROTEIN (AFU_ORTHOLOGUE AFUA_1G01890)"/>
    <property type="match status" value="1"/>
</dbReference>
<protein>
    <submittedName>
        <fullName evidence="2">Enoyl-CoA hydratase</fullName>
        <ecNumber evidence="2">4.2.1.17</ecNumber>
    </submittedName>
</protein>
<gene>
    <name evidence="2" type="ORF">EVA97_01355</name>
</gene>
<dbReference type="AlphaFoldDB" id="A0A520N667"/>
<dbReference type="InterPro" id="IPR051053">
    <property type="entry name" value="ECH/Chromodomain_protein"/>
</dbReference>
<proteinExistence type="inferred from homology"/>
<dbReference type="SUPFAM" id="SSF52096">
    <property type="entry name" value="ClpP/crotonase"/>
    <property type="match status" value="1"/>
</dbReference>
<keyword evidence="2" id="KW-0456">Lyase</keyword>
<reference evidence="2 3" key="1">
    <citation type="submission" date="2019-02" db="EMBL/GenBank/DDBJ databases">
        <title>Prokaryotic population dynamics and viral predation in marine succession experiment using metagenomics: the confinement effect.</title>
        <authorList>
            <person name="Haro-Moreno J.M."/>
            <person name="Rodriguez-Valera F."/>
            <person name="Lopez-Perez M."/>
        </authorList>
    </citation>
    <scope>NUCLEOTIDE SEQUENCE [LARGE SCALE GENOMIC DNA]</scope>
    <source>
        <strain evidence="2">MED-G164</strain>
    </source>
</reference>
<dbReference type="InterPro" id="IPR001753">
    <property type="entry name" value="Enoyl-CoA_hydra/iso"/>
</dbReference>
<comment type="similarity">
    <text evidence="1">Belongs to the enoyl-CoA hydratase/isomerase family.</text>
</comment>
<dbReference type="InterPro" id="IPR029045">
    <property type="entry name" value="ClpP/crotonase-like_dom_sf"/>
</dbReference>
<accession>A0A520N667</accession>
<evidence type="ECO:0000256" key="1">
    <source>
        <dbReference type="ARBA" id="ARBA00005254"/>
    </source>
</evidence>
<name>A0A520N667_9GAMM</name>
<dbReference type="EC" id="4.2.1.17" evidence="2"/>
<dbReference type="CDD" id="cd06558">
    <property type="entry name" value="crotonase-like"/>
    <property type="match status" value="1"/>
</dbReference>
<organism evidence="2 3">
    <name type="scientific">SAR86 cluster bacterium</name>
    <dbReference type="NCBI Taxonomy" id="2030880"/>
    <lineage>
        <taxon>Bacteria</taxon>
        <taxon>Pseudomonadati</taxon>
        <taxon>Pseudomonadota</taxon>
        <taxon>Gammaproteobacteria</taxon>
        <taxon>SAR86 cluster</taxon>
    </lineage>
</organism>
<evidence type="ECO:0000313" key="2">
    <source>
        <dbReference type="EMBL" id="RZO28889.1"/>
    </source>
</evidence>
<sequence length="291" mass="32023">MLKEYETISLEEVNSVAILKLNRPEKLNAFNMQMLEDMLDAIDLTNSDDNIKSLVLTGSGKAFCAGADLSGGEKTFDKSFDTKAKYISDFRRDAGGILNLKIYDSLKPVISACNGDAIGVGATMQLPTDVRIAAKSSRFGFVFAKRGIVPDGCASWFLPKIVGIPMALELCYSGKIIDSNEALRIGLVNYLVEDNELLTKAIEISDLFCNSSAPVSVAMTRHMLWSLSADNNPENSHIIESKLIDSRGASEDAKEGVMSFLEKREAHFKNKISSDLPSDFPWRKSQFNNED</sequence>
<dbReference type="Proteomes" id="UP000315283">
    <property type="component" value="Unassembled WGS sequence"/>
</dbReference>
<evidence type="ECO:0000313" key="3">
    <source>
        <dbReference type="Proteomes" id="UP000315283"/>
    </source>
</evidence>
<dbReference type="EMBL" id="SHBJ01000006">
    <property type="protein sequence ID" value="RZO28889.1"/>
    <property type="molecule type" value="Genomic_DNA"/>
</dbReference>
<dbReference type="PANTHER" id="PTHR43684">
    <property type="match status" value="1"/>
</dbReference>
<dbReference type="Gene3D" id="3.90.226.10">
    <property type="entry name" value="2-enoyl-CoA Hydratase, Chain A, domain 1"/>
    <property type="match status" value="1"/>
</dbReference>
<comment type="caution">
    <text evidence="2">The sequence shown here is derived from an EMBL/GenBank/DDBJ whole genome shotgun (WGS) entry which is preliminary data.</text>
</comment>
<dbReference type="NCBIfam" id="NF006109">
    <property type="entry name" value="PRK08260.1"/>
    <property type="match status" value="1"/>
</dbReference>
<dbReference type="InterPro" id="IPR014748">
    <property type="entry name" value="Enoyl-CoA_hydra_C"/>
</dbReference>
<dbReference type="Pfam" id="PF00378">
    <property type="entry name" value="ECH_1"/>
    <property type="match status" value="1"/>
</dbReference>
<dbReference type="GO" id="GO:0004300">
    <property type="term" value="F:enoyl-CoA hydratase activity"/>
    <property type="evidence" value="ECO:0007669"/>
    <property type="project" value="UniProtKB-EC"/>
</dbReference>
<dbReference type="Gene3D" id="1.10.12.10">
    <property type="entry name" value="Lyase 2-enoyl-coa Hydratase, Chain A, domain 2"/>
    <property type="match status" value="1"/>
</dbReference>